<protein>
    <submittedName>
        <fullName evidence="9">ABC transporter permease</fullName>
    </submittedName>
</protein>
<evidence type="ECO:0000256" key="2">
    <source>
        <dbReference type="ARBA" id="ARBA00022475"/>
    </source>
</evidence>
<gene>
    <name evidence="9" type="ORF">PbJCM13498_34500</name>
</gene>
<feature type="domain" description="ABC3 transporter permease C-terminal" evidence="7">
    <location>
        <begin position="653"/>
        <end position="766"/>
    </location>
</feature>
<feature type="transmembrane region" description="Helical" evidence="6">
    <location>
        <begin position="733"/>
        <end position="754"/>
    </location>
</feature>
<evidence type="ECO:0000256" key="6">
    <source>
        <dbReference type="SAM" id="Phobius"/>
    </source>
</evidence>
<reference evidence="9 10" key="1">
    <citation type="submission" date="2019-10" db="EMBL/GenBank/DDBJ databases">
        <title>Prolixibacter strains distinguished by the presence of nitrate reductase genes were adept at nitrate-dependent anaerobic corrosion of metallic iron and carbon steel.</title>
        <authorList>
            <person name="Iino T."/>
            <person name="Shono N."/>
            <person name="Ito K."/>
            <person name="Nakamura R."/>
            <person name="Sueoka K."/>
            <person name="Harayama S."/>
            <person name="Ohkuma M."/>
        </authorList>
    </citation>
    <scope>NUCLEOTIDE SEQUENCE [LARGE SCALE GENOMIC DNA]</scope>
    <source>
        <strain evidence="9 10">JCM 13498</strain>
    </source>
</reference>
<proteinExistence type="predicted"/>
<feature type="transmembrane region" description="Helical" evidence="6">
    <location>
        <begin position="368"/>
        <end position="393"/>
    </location>
</feature>
<evidence type="ECO:0000313" key="9">
    <source>
        <dbReference type="EMBL" id="GET34587.1"/>
    </source>
</evidence>
<feature type="transmembrane region" description="Helical" evidence="6">
    <location>
        <begin position="20"/>
        <end position="42"/>
    </location>
</feature>
<keyword evidence="4 6" id="KW-1133">Transmembrane helix</keyword>
<feature type="transmembrane region" description="Helical" evidence="6">
    <location>
        <begin position="702"/>
        <end position="721"/>
    </location>
</feature>
<dbReference type="GO" id="GO:0022857">
    <property type="term" value="F:transmembrane transporter activity"/>
    <property type="evidence" value="ECO:0007669"/>
    <property type="project" value="TreeGrafter"/>
</dbReference>
<dbReference type="PANTHER" id="PTHR30572">
    <property type="entry name" value="MEMBRANE COMPONENT OF TRANSPORTER-RELATED"/>
    <property type="match status" value="1"/>
</dbReference>
<keyword evidence="2" id="KW-1003">Cell membrane</keyword>
<dbReference type="RefSeq" id="WP_025866148.1">
    <property type="nucleotide sequence ID" value="NZ_BLAX01000001.1"/>
</dbReference>
<keyword evidence="10" id="KW-1185">Reference proteome</keyword>
<name>A0A5M4B4G3_9BACT</name>
<feature type="transmembrane region" description="Helical" evidence="6">
    <location>
        <begin position="653"/>
        <end position="674"/>
    </location>
</feature>
<dbReference type="InterPro" id="IPR050250">
    <property type="entry name" value="Macrolide_Exporter_MacB"/>
</dbReference>
<evidence type="ECO:0000313" key="10">
    <source>
        <dbReference type="Proteomes" id="UP000391834"/>
    </source>
</evidence>
<dbReference type="Pfam" id="PF12704">
    <property type="entry name" value="MacB_PCD"/>
    <property type="match status" value="1"/>
</dbReference>
<comment type="caution">
    <text evidence="9">The sequence shown here is derived from an EMBL/GenBank/DDBJ whole genome shotgun (WGS) entry which is preliminary data.</text>
</comment>
<evidence type="ECO:0000256" key="1">
    <source>
        <dbReference type="ARBA" id="ARBA00004651"/>
    </source>
</evidence>
<keyword evidence="3 6" id="KW-0812">Transmembrane</keyword>
<feature type="transmembrane region" description="Helical" evidence="6">
    <location>
        <begin position="325"/>
        <end position="348"/>
    </location>
</feature>
<comment type="subcellular location">
    <subcellularLocation>
        <location evidence="1">Cell membrane</location>
        <topology evidence="1">Multi-pass membrane protein</topology>
    </subcellularLocation>
</comment>
<dbReference type="OrthoDB" id="5933722at2"/>
<dbReference type="Proteomes" id="UP000391834">
    <property type="component" value="Unassembled WGS sequence"/>
</dbReference>
<dbReference type="GO" id="GO:0005886">
    <property type="term" value="C:plasma membrane"/>
    <property type="evidence" value="ECO:0007669"/>
    <property type="project" value="UniProtKB-SubCell"/>
</dbReference>
<dbReference type="AlphaFoldDB" id="A0A5M4B4G3"/>
<dbReference type="PANTHER" id="PTHR30572:SF18">
    <property type="entry name" value="ABC-TYPE MACROLIDE FAMILY EXPORT SYSTEM PERMEASE COMPONENT 2"/>
    <property type="match status" value="1"/>
</dbReference>
<evidence type="ECO:0000259" key="8">
    <source>
        <dbReference type="Pfam" id="PF12704"/>
    </source>
</evidence>
<sequence length="773" mass="87597">MYNLLKLVIRALLRQKRFLFFSVVSLSVSLALVILTSAYYAYETSSDKYQSNYERIYRLVNTPKNQVRLDDQYYSTLLTGVTGIEKACRVNVFGSMLTSKDIVQRIDNLAIADSTFFDLFDYTILAGSKQHLLDAPNKIVLTKSLADKLFGKEDPLGKPVKINMVTTAYVSGIVDDIKKKSHFKTDAIVSLYTDKLPWSGGNFGNQNGTWKVKLYSYYLLLNKKVDTASVAAQIKATYNFPWYSFTPDIEMQPLSDIFRNNTYKDAGVSHLNKSLIWLLFSITLVVIIIAGINYINFSLSNLSAESKTVSILKVNGAHRNNMFRYYAVSGGLVLLLSFSVAIMLSVMALPYFNQLVGSGFHLSILTDISYLVPFLGVIIILFLFIELYPAWLFSGISPISLFQGKIVGKMRLSSFSRVLLVFQFVAAITLIASVLMIFKQIDYLKNKNPGFETSYLIKQDIHYSVRNPQTIKTYASELLKSPQILKLTLSDGVPFEIHSYSQHEINGHDVKYNHIDCDTGFFNTLNMKLVAGRTFFDSDKNVCIINEKLARECGFENPLNEKIGDYQIIGLVKDFNSMSMRQELSGVMFKPVSNYISNVTFRINGTNIPQTISTIEKTWKEFFPEYPFNYQFYDDIIAQLYEKEQKLADSISIIAGLALFLCCLGLLGLVLNMVENRVKEIGIRKVNGAKVSEVMTMLNKDFVKWVVVAFIIATPIAWFAMNKWLENFAYKTTLSWWIFALSGILALGIALLTVSFQSWKAATRNPVEALRYE</sequence>
<dbReference type="Pfam" id="PF02687">
    <property type="entry name" value="FtsX"/>
    <property type="match status" value="2"/>
</dbReference>
<evidence type="ECO:0000256" key="4">
    <source>
        <dbReference type="ARBA" id="ARBA00022989"/>
    </source>
</evidence>
<organism evidence="9 10">
    <name type="scientific">Prolixibacter bellariivorans</name>
    <dbReference type="NCBI Taxonomy" id="314319"/>
    <lineage>
        <taxon>Bacteria</taxon>
        <taxon>Pseudomonadati</taxon>
        <taxon>Bacteroidota</taxon>
        <taxon>Bacteroidia</taxon>
        <taxon>Marinilabiliales</taxon>
        <taxon>Prolixibacteraceae</taxon>
        <taxon>Prolixibacter</taxon>
    </lineage>
</organism>
<evidence type="ECO:0000256" key="3">
    <source>
        <dbReference type="ARBA" id="ARBA00022692"/>
    </source>
</evidence>
<keyword evidence="5 6" id="KW-0472">Membrane</keyword>
<dbReference type="InterPro" id="IPR003838">
    <property type="entry name" value="ABC3_permease_C"/>
</dbReference>
<evidence type="ECO:0000256" key="5">
    <source>
        <dbReference type="ARBA" id="ARBA00023136"/>
    </source>
</evidence>
<accession>A0A5M4B4G3</accession>
<feature type="transmembrane region" description="Helical" evidence="6">
    <location>
        <begin position="275"/>
        <end position="297"/>
    </location>
</feature>
<dbReference type="InterPro" id="IPR025857">
    <property type="entry name" value="MacB_PCD"/>
</dbReference>
<feature type="domain" description="ABC3 transporter permease C-terminal" evidence="7">
    <location>
        <begin position="281"/>
        <end position="398"/>
    </location>
</feature>
<dbReference type="EMBL" id="BLAX01000001">
    <property type="protein sequence ID" value="GET34587.1"/>
    <property type="molecule type" value="Genomic_DNA"/>
</dbReference>
<feature type="transmembrane region" description="Helical" evidence="6">
    <location>
        <begin position="414"/>
        <end position="438"/>
    </location>
</feature>
<feature type="domain" description="MacB-like periplasmic core" evidence="8">
    <location>
        <begin position="20"/>
        <end position="236"/>
    </location>
</feature>
<evidence type="ECO:0000259" key="7">
    <source>
        <dbReference type="Pfam" id="PF02687"/>
    </source>
</evidence>